<dbReference type="InterPro" id="IPR001387">
    <property type="entry name" value="Cro/C1-type_HTH"/>
</dbReference>
<reference evidence="2" key="1">
    <citation type="submission" date="2013-07" db="EMBL/GenBank/DDBJ databases">
        <title>Sub-species coevolution in mutualistic symbiosis.</title>
        <authorList>
            <person name="Murfin K."/>
            <person name="Klassen J."/>
            <person name="Lee M."/>
            <person name="Forst S."/>
            <person name="Stock P."/>
            <person name="Goodrich-Blair H."/>
        </authorList>
    </citation>
    <scope>NUCLEOTIDE SEQUENCE [LARGE SCALE GENOMIC DNA]</scope>
    <source>
        <strain evidence="2">Intermedium</strain>
    </source>
</reference>
<dbReference type="SUPFAM" id="SSF47413">
    <property type="entry name" value="lambda repressor-like DNA-binding domains"/>
    <property type="match status" value="1"/>
</dbReference>
<accession>A0A077QIZ0</accession>
<dbReference type="InterPro" id="IPR010982">
    <property type="entry name" value="Lambda_DNA-bd_dom_sf"/>
</dbReference>
<feature type="domain" description="HTH cro/C1-type" evidence="1">
    <location>
        <begin position="26"/>
        <end position="75"/>
    </location>
</feature>
<evidence type="ECO:0000313" key="2">
    <source>
        <dbReference type="EMBL" id="CDH33195.1"/>
    </source>
</evidence>
<dbReference type="GO" id="GO:0003677">
    <property type="term" value="F:DNA binding"/>
    <property type="evidence" value="ECO:0007669"/>
    <property type="project" value="InterPro"/>
</dbReference>
<dbReference type="CDD" id="cd00093">
    <property type="entry name" value="HTH_XRE"/>
    <property type="match status" value="1"/>
</dbReference>
<dbReference type="Pfam" id="PF01381">
    <property type="entry name" value="HTH_3"/>
    <property type="match status" value="1"/>
</dbReference>
<dbReference type="EMBL" id="CBTB010000163">
    <property type="protein sequence ID" value="CDH33195.1"/>
    <property type="molecule type" value="Genomic_DNA"/>
</dbReference>
<evidence type="ECO:0000259" key="1">
    <source>
        <dbReference type="PROSITE" id="PS50943"/>
    </source>
</evidence>
<name>A0A077QIZ0_XENBV</name>
<dbReference type="PROSITE" id="PS50943">
    <property type="entry name" value="HTH_CROC1"/>
    <property type="match status" value="1"/>
</dbReference>
<dbReference type="AlphaFoldDB" id="A0A077QIZ0"/>
<dbReference type="HOGENOM" id="CLU_154677_0_0_6"/>
<dbReference type="Gene3D" id="1.10.260.40">
    <property type="entry name" value="lambda repressor-like DNA-binding domains"/>
    <property type="match status" value="1"/>
</dbReference>
<dbReference type="RefSeq" id="WP_080718768.1">
    <property type="nucleotide sequence ID" value="NZ_CAWLWA010000174.1"/>
</dbReference>
<comment type="caution">
    <text evidence="2">The sequence shown here is derived from an EMBL/GenBank/DDBJ whole genome shotgun (WGS) entry which is preliminary data.</text>
</comment>
<dbReference type="SMART" id="SM00530">
    <property type="entry name" value="HTH_XRE"/>
    <property type="match status" value="1"/>
</dbReference>
<organism evidence="2">
    <name type="scientific">Xenorhabdus bovienii str. Intermedium</name>
    <dbReference type="NCBI Taxonomy" id="1379677"/>
    <lineage>
        <taxon>Bacteria</taxon>
        <taxon>Pseudomonadati</taxon>
        <taxon>Pseudomonadota</taxon>
        <taxon>Gammaproteobacteria</taxon>
        <taxon>Enterobacterales</taxon>
        <taxon>Morganellaceae</taxon>
        <taxon>Xenorhabdus</taxon>
    </lineage>
</organism>
<dbReference type="Proteomes" id="UP000028480">
    <property type="component" value="Unassembled WGS sequence"/>
</dbReference>
<gene>
    <name evidence="2" type="ORF">XBI1_2450011</name>
</gene>
<protein>
    <recommendedName>
        <fullName evidence="1">HTH cro/C1-type domain-containing protein</fullName>
    </recommendedName>
</protein>
<sequence length="156" mass="17394">MKKIPLSDEQISDANRLKAIYEAKKKELGLSQEVLAEKLGMGQSAVAQLLNAKNAIGVSHAAKFAEILEITVDDFSPSLAVEIAEMAQYVRALSERIETMKPVNSQLTKQQKELLALFDNLPSEEAERFLREMKARSTHFNAIFAEMMIKRGIKAS</sequence>
<proteinExistence type="predicted"/>